<reference evidence="1 2" key="1">
    <citation type="journal article" date="2013" name="Int. J. Syst. Evol. Microbiol.">
        <title>Celerinatantimonas yamalensis sp. nov., a cold-adapted diazotrophic bacterium from a cold permafrost brine.</title>
        <authorList>
            <person name="Shcherbakova V."/>
            <person name="Chuvilskaya N."/>
            <person name="Rivkina E."/>
            <person name="Demidov N."/>
            <person name="Uchaeva V."/>
            <person name="Suetin S."/>
            <person name="Suzina N."/>
            <person name="Gilichinsky D."/>
        </authorList>
    </citation>
    <scope>NUCLEOTIDE SEQUENCE [LARGE SCALE GENOMIC DNA]</scope>
    <source>
        <strain evidence="1 2">C7</strain>
    </source>
</reference>
<dbReference type="EMBL" id="JBEQCT010000003">
    <property type="protein sequence ID" value="MFM2485223.1"/>
    <property type="molecule type" value="Genomic_DNA"/>
</dbReference>
<sequence length="231" mass="26822">MIQSIYDEMWDKFSVAMTQNQYALDPYLLDGNNDDRRGITALAYLGLNNQKVCHEISCFQKHVRHLEPHQYYHPADELHLTVLSIISCFDGFKLTDINIGQYIDIFNQVMAESDPITIHYRGVTASPNCIVIQGFPIDSNLERLRNNLRHRFKRSGLQSSIDARYKLVTAHSSVIRFSSPLQNRHQLLALCQQYRDYDFGHIEFHSFELVFNNWYQNLAVTKALAQCSVPH</sequence>
<accession>A0ABW9G858</accession>
<evidence type="ECO:0000313" key="1">
    <source>
        <dbReference type="EMBL" id="MFM2485223.1"/>
    </source>
</evidence>
<dbReference type="Gene3D" id="3.90.1140.10">
    <property type="entry name" value="Cyclic phosphodiesterase"/>
    <property type="match status" value="1"/>
</dbReference>
<dbReference type="InterPro" id="IPR009097">
    <property type="entry name" value="Cyclic_Pdiesterase"/>
</dbReference>
<comment type="caution">
    <text evidence="1">The sequence shown here is derived from an EMBL/GenBank/DDBJ whole genome shotgun (WGS) entry which is preliminary data.</text>
</comment>
<protein>
    <recommendedName>
        <fullName evidence="3">Mutarotase</fullName>
    </recommendedName>
</protein>
<evidence type="ECO:0000313" key="2">
    <source>
        <dbReference type="Proteomes" id="UP001629953"/>
    </source>
</evidence>
<dbReference type="SUPFAM" id="SSF55144">
    <property type="entry name" value="LigT-like"/>
    <property type="match status" value="1"/>
</dbReference>
<name>A0ABW9G858_9GAMM</name>
<dbReference type="Proteomes" id="UP001629953">
    <property type="component" value="Unassembled WGS sequence"/>
</dbReference>
<keyword evidence="2" id="KW-1185">Reference proteome</keyword>
<evidence type="ECO:0008006" key="3">
    <source>
        <dbReference type="Google" id="ProtNLM"/>
    </source>
</evidence>
<proteinExistence type="predicted"/>
<organism evidence="1 2">
    <name type="scientific">Celerinatantimonas yamalensis</name>
    <dbReference type="NCBI Taxonomy" id="559956"/>
    <lineage>
        <taxon>Bacteria</taxon>
        <taxon>Pseudomonadati</taxon>
        <taxon>Pseudomonadota</taxon>
        <taxon>Gammaproteobacteria</taxon>
        <taxon>Celerinatantimonadaceae</taxon>
        <taxon>Celerinatantimonas</taxon>
    </lineage>
</organism>
<gene>
    <name evidence="1" type="ORF">ABUE30_09135</name>
</gene>
<dbReference type="RefSeq" id="WP_408623434.1">
    <property type="nucleotide sequence ID" value="NZ_JBEQCT010000003.1"/>
</dbReference>